<gene>
    <name evidence="1" type="ORF">LDC_2017</name>
</gene>
<proteinExistence type="predicted"/>
<organism evidence="1">
    <name type="scientific">sediment metagenome</name>
    <dbReference type="NCBI Taxonomy" id="749907"/>
    <lineage>
        <taxon>unclassified sequences</taxon>
        <taxon>metagenomes</taxon>
        <taxon>ecological metagenomes</taxon>
    </lineage>
</organism>
<name>D9PKF0_9ZZZZ</name>
<reference evidence="1" key="1">
    <citation type="submission" date="2010-07" db="EMBL/GenBank/DDBJ databases">
        <authorList>
            <consortium name="CONSOLIDER consortium CSD2007-00005"/>
            <person name="Guazzaroni M.-E."/>
            <person name="Richter M."/>
            <person name="Garcia-Salamanca A."/>
            <person name="Yarza P."/>
            <person name="Ferrer M."/>
        </authorList>
    </citation>
    <scope>NUCLEOTIDE SEQUENCE</scope>
</reference>
<comment type="caution">
    <text evidence="1">The sequence shown here is derived from an EMBL/GenBank/DDBJ whole genome shotgun (WGS) entry which is preliminary data.</text>
</comment>
<dbReference type="EMBL" id="ADZX01000602">
    <property type="protein sequence ID" value="EFK95964.1"/>
    <property type="molecule type" value="Genomic_DNA"/>
</dbReference>
<protein>
    <submittedName>
        <fullName evidence="1">Secreted protein</fullName>
    </submittedName>
</protein>
<sequence length="78" mass="8190">MHRSARIGRIGWIGWTAAALLGLPLVAAASPRTDLSITRASPDHATLGSTAALQGFVRSSLAEAMRRHGERVSLRSAG</sequence>
<feature type="non-terminal residue" evidence="1">
    <location>
        <position position="78"/>
    </location>
</feature>
<evidence type="ECO:0000313" key="1">
    <source>
        <dbReference type="EMBL" id="EFK95964.1"/>
    </source>
</evidence>
<accession>D9PKF0</accession>
<reference evidence="1" key="2">
    <citation type="journal article" date="2011" name="Microb. Ecol.">
        <title>Taxonomic and Functional Metagenomic Profiling of the Microbial Community in the Anoxic Sediment of a Sub-saline Shallow Lake (Laguna de Carrizo, Central Spain).</title>
        <authorList>
            <person name="Ferrer M."/>
            <person name="Guazzaroni M.E."/>
            <person name="Richter M."/>
            <person name="Garcia-Salamanca A."/>
            <person name="Yarza P."/>
            <person name="Suarez-Suarez A."/>
            <person name="Solano J."/>
            <person name="Alcaide M."/>
            <person name="van Dillewijn P."/>
            <person name="Molina-Henares M.A."/>
            <person name="Lopez-Cortes N."/>
            <person name="Al-Ramahi Y."/>
            <person name="Guerrero C."/>
            <person name="Acosta A."/>
            <person name="de Eugenio L.I."/>
            <person name="Martinez V."/>
            <person name="Marques S."/>
            <person name="Rojo F."/>
            <person name="Santero E."/>
            <person name="Genilloud O."/>
            <person name="Perez-Perez J."/>
            <person name="Rossello-Mora R."/>
            <person name="Ramos J.L."/>
        </authorList>
    </citation>
    <scope>NUCLEOTIDE SEQUENCE</scope>
</reference>
<dbReference type="AlphaFoldDB" id="D9PKF0"/>